<organism evidence="1">
    <name type="scientific">Salmonella enterica subsp. arizonae serovar 48:z4,z24:-</name>
    <dbReference type="NCBI Taxonomy" id="1967584"/>
    <lineage>
        <taxon>Bacteria</taxon>
        <taxon>Pseudomonadati</taxon>
        <taxon>Pseudomonadota</taxon>
        <taxon>Gammaproteobacteria</taxon>
        <taxon>Enterobacterales</taxon>
        <taxon>Enterobacteriaceae</taxon>
        <taxon>Salmonella</taxon>
    </lineage>
</organism>
<gene>
    <name evidence="1" type="ORF">G4Y52_004171</name>
</gene>
<protein>
    <submittedName>
        <fullName evidence="1">Uncharacterized protein</fullName>
    </submittedName>
</protein>
<sequence>MPESFRCFVGLDKPEARQRACGQKPLKPFYLHINAYNVYYVKWWAETRKPLVIYVKTEKTFSPMPFIVYVVHF</sequence>
<proteinExistence type="predicted"/>
<dbReference type="AlphaFoldDB" id="A0A739C8D6"/>
<evidence type="ECO:0000313" key="1">
    <source>
        <dbReference type="EMBL" id="HAE9264235.1"/>
    </source>
</evidence>
<reference evidence="1" key="2">
    <citation type="submission" date="2018-07" db="EMBL/GenBank/DDBJ databases">
        <authorList>
            <consortium name="NCBI Pathogen Detection Project"/>
        </authorList>
    </citation>
    <scope>NUCLEOTIDE SEQUENCE</scope>
    <source>
        <strain evidence="1">13-3002</strain>
    </source>
</reference>
<reference evidence="1" key="1">
    <citation type="journal article" date="2018" name="Genome Biol.">
        <title>SKESA: strategic k-mer extension for scrupulous assemblies.</title>
        <authorList>
            <person name="Souvorov A."/>
            <person name="Agarwala R."/>
            <person name="Lipman D.J."/>
        </authorList>
    </citation>
    <scope>NUCLEOTIDE SEQUENCE</scope>
    <source>
        <strain evidence="1">13-3002</strain>
    </source>
</reference>
<accession>A0A739C8D6</accession>
<comment type="caution">
    <text evidence="1">The sequence shown here is derived from an EMBL/GenBank/DDBJ whole genome shotgun (WGS) entry which is preliminary data.</text>
</comment>
<name>A0A739C8D6_SALER</name>
<dbReference type="EMBL" id="DAATNN010000034">
    <property type="protein sequence ID" value="HAE9264235.1"/>
    <property type="molecule type" value="Genomic_DNA"/>
</dbReference>